<dbReference type="EMBL" id="LRIE01000005">
    <property type="protein sequence ID" value="KZM37281.1"/>
    <property type="molecule type" value="Genomic_DNA"/>
</dbReference>
<proteinExistence type="predicted"/>
<protein>
    <submittedName>
        <fullName evidence="2">Uncharacterized protein</fullName>
    </submittedName>
</protein>
<organism evidence="2 3">
    <name type="scientific">Oerskovia enterophila</name>
    <dbReference type="NCBI Taxonomy" id="43678"/>
    <lineage>
        <taxon>Bacteria</taxon>
        <taxon>Bacillati</taxon>
        <taxon>Actinomycetota</taxon>
        <taxon>Actinomycetes</taxon>
        <taxon>Micrococcales</taxon>
        <taxon>Cellulomonadaceae</taxon>
        <taxon>Oerskovia</taxon>
    </lineage>
</organism>
<dbReference type="Proteomes" id="UP000076447">
    <property type="component" value="Unassembled WGS sequence"/>
</dbReference>
<comment type="caution">
    <text evidence="2">The sequence shown here is derived from an EMBL/GenBank/DDBJ whole genome shotgun (WGS) entry which is preliminary data.</text>
</comment>
<dbReference type="AlphaFoldDB" id="A0A163TA22"/>
<reference evidence="2 3" key="1">
    <citation type="submission" date="2016-01" db="EMBL/GenBank/DDBJ databases">
        <title>Genome sequence of Oerskovia enterophila VJag, an agar and cellulose degrading bacterium.</title>
        <authorList>
            <person name="Poehlein A."/>
            <person name="Jag V."/>
            <person name="Bengelsdorf F."/>
            <person name="Duerre P."/>
            <person name="Daniel R."/>
        </authorList>
    </citation>
    <scope>NUCLEOTIDE SEQUENCE [LARGE SCALE GENOMIC DNA]</scope>
    <source>
        <strain evidence="2 3">VJag</strain>
    </source>
</reference>
<dbReference type="OrthoDB" id="5137722at2"/>
<evidence type="ECO:0000313" key="3">
    <source>
        <dbReference type="Proteomes" id="UP000076447"/>
    </source>
</evidence>
<gene>
    <name evidence="2" type="ORF">OJAG_00050</name>
</gene>
<dbReference type="STRING" id="43678.OJAG_00050"/>
<name>A0A163TA22_9CELL</name>
<dbReference type="PATRIC" id="fig|43678.3.peg.7"/>
<evidence type="ECO:0000256" key="1">
    <source>
        <dbReference type="SAM" id="MobiDB-lite"/>
    </source>
</evidence>
<feature type="region of interest" description="Disordered" evidence="1">
    <location>
        <begin position="22"/>
        <end position="50"/>
    </location>
</feature>
<sequence length="180" mass="18293">MLTVCAALAGGGLALRSWAGDTSGARDPALAGPRTGGQDASGDDPTRHHDDPLAAAVELTERRVELLAGDRALAEVVVPGSPAEQADAELLERIADTGVVVEGARAEVLDARNIATGGLDAVSADAGSPDQASVEVTYVVGAHTQRAADGTVIEVPAEEPEVAVLTLRWTDGAWRVGEVG</sequence>
<accession>A0A163TA22</accession>
<evidence type="ECO:0000313" key="2">
    <source>
        <dbReference type="EMBL" id="KZM37281.1"/>
    </source>
</evidence>